<dbReference type="Pfam" id="PF13238">
    <property type="entry name" value="AAA_18"/>
    <property type="match status" value="1"/>
</dbReference>
<dbReference type="GO" id="GO:0006364">
    <property type="term" value="P:rRNA processing"/>
    <property type="evidence" value="ECO:0007669"/>
    <property type="project" value="UniProtKB-KW"/>
</dbReference>
<dbReference type="GO" id="GO:0005524">
    <property type="term" value="F:ATP binding"/>
    <property type="evidence" value="ECO:0007669"/>
    <property type="project" value="UniProtKB-UniRule"/>
</dbReference>
<dbReference type="PANTHER" id="PTHR12595">
    <property type="entry name" value="POS9-ACTIVATING FACTOR FAP7-RELATED"/>
    <property type="match status" value="1"/>
</dbReference>
<dbReference type="Proteomes" id="UP000030787">
    <property type="component" value="Chromosome"/>
</dbReference>
<feature type="binding site" evidence="7">
    <location>
        <position position="114"/>
    </location>
    <ligand>
        <name>ATP</name>
        <dbReference type="ChEBI" id="CHEBI:30616"/>
    </ligand>
</feature>
<keyword evidence="5 7" id="KW-0418">Kinase</keyword>
<dbReference type="GO" id="GO:0042274">
    <property type="term" value="P:ribosomal small subunit biogenesis"/>
    <property type="evidence" value="ECO:0007669"/>
    <property type="project" value="UniProtKB-UniRule"/>
</dbReference>
<keyword evidence="6 7" id="KW-0067">ATP-binding</keyword>
<dbReference type="EC" id="2.7.4.3" evidence="7"/>
<feature type="binding site" evidence="7">
    <location>
        <position position="24"/>
    </location>
    <ligand>
        <name>ATP</name>
        <dbReference type="ChEBI" id="CHEBI:30616"/>
    </ligand>
</feature>
<evidence type="ECO:0000256" key="4">
    <source>
        <dbReference type="ARBA" id="ARBA00022741"/>
    </source>
</evidence>
<evidence type="ECO:0000256" key="7">
    <source>
        <dbReference type="HAMAP-Rule" id="MF_00039"/>
    </source>
</evidence>
<keyword evidence="2 7" id="KW-0698">rRNA processing</keyword>
<dbReference type="Gene3D" id="3.40.50.300">
    <property type="entry name" value="P-loop containing nucleotide triphosphate hydrolases"/>
    <property type="match status" value="1"/>
</dbReference>
<dbReference type="KEGG" id="mear:Mpt1_c11860"/>
<dbReference type="EMBL" id="CP010070">
    <property type="protein sequence ID" value="AIZ57048.1"/>
    <property type="molecule type" value="Genomic_DNA"/>
</dbReference>
<comment type="catalytic activity">
    <reaction evidence="7">
        <text>AMP + ATP = 2 ADP</text>
        <dbReference type="Rhea" id="RHEA:12973"/>
        <dbReference type="ChEBI" id="CHEBI:30616"/>
        <dbReference type="ChEBI" id="CHEBI:456215"/>
        <dbReference type="ChEBI" id="CHEBI:456216"/>
        <dbReference type="EC" id="2.7.4.3"/>
    </reaction>
</comment>
<sequence>MSCTVQTGICDKMMISITGTPGTGKTQLAEELRRRGYEVLDLNGFIRENGLLEEKDEARDTYCVDVDSLDISLEEHRKMNLILIEGHISHCVESDMIIVLRCRPEILAERLGARGYSEGKVRENVQAEILDVILCESIEADVPVCELDSSNEGISAIADKVEDIIKGNIDKYRPGNVDWTEELEGWF</sequence>
<dbReference type="STRING" id="1577791.Mpt1_c11860"/>
<protein>
    <recommendedName>
        <fullName evidence="7">Putative adenylate kinase</fullName>
        <shortName evidence="7">AK</shortName>
        <ecNumber evidence="7">2.7.4.3</ecNumber>
    </recommendedName>
    <alternativeName>
        <fullName evidence="7">ATP-AMP transphosphorylase</fullName>
    </alternativeName>
</protein>
<dbReference type="InterPro" id="IPR027417">
    <property type="entry name" value="P-loop_NTPase"/>
</dbReference>
<evidence type="ECO:0000256" key="3">
    <source>
        <dbReference type="ARBA" id="ARBA00022679"/>
    </source>
</evidence>
<evidence type="ECO:0000256" key="6">
    <source>
        <dbReference type="ARBA" id="ARBA00022840"/>
    </source>
</evidence>
<organism evidence="8 9">
    <name type="scientific">Candidatus Methanoplasma termitum</name>
    <dbReference type="NCBI Taxonomy" id="1577791"/>
    <lineage>
        <taxon>Archaea</taxon>
        <taxon>Methanobacteriati</taxon>
        <taxon>Thermoplasmatota</taxon>
        <taxon>Thermoplasmata</taxon>
        <taxon>Methanomassiliicoccales</taxon>
        <taxon>Methanomassiliicoccaceae</taxon>
        <taxon>Candidatus Methanoplasma</taxon>
    </lineage>
</organism>
<dbReference type="GO" id="GO:0016887">
    <property type="term" value="F:ATP hydrolysis activity"/>
    <property type="evidence" value="ECO:0007669"/>
    <property type="project" value="InterPro"/>
</dbReference>
<reference evidence="8 9" key="1">
    <citation type="journal article" date="2014" name="Appl. Environ. Microbiol.">
        <title>Comparative Genome Analysis of 'Candidatus Methanoplasma termitum' Indicates a New Mode of Energy Metabolism in the Seventh Order of Methanogens.</title>
        <authorList>
            <person name="Lang K."/>
            <person name="Schuldes J."/>
            <person name="Klingl A."/>
            <person name="Poehlein A."/>
            <person name="Daniel R."/>
            <person name="Brune A."/>
        </authorList>
    </citation>
    <scope>NUCLEOTIDE SEQUENCE [LARGE SCALE GENOMIC DNA]</scope>
    <source>
        <strain evidence="9">Mpt1</strain>
    </source>
</reference>
<dbReference type="RefSeq" id="WP_238603106.1">
    <property type="nucleotide sequence ID" value="NZ_CP010070.1"/>
</dbReference>
<comment type="catalytic activity">
    <reaction evidence="7">
        <text>ATP + H2O = ADP + phosphate + H(+)</text>
        <dbReference type="Rhea" id="RHEA:13065"/>
        <dbReference type="ChEBI" id="CHEBI:15377"/>
        <dbReference type="ChEBI" id="CHEBI:15378"/>
        <dbReference type="ChEBI" id="CHEBI:30616"/>
        <dbReference type="ChEBI" id="CHEBI:43474"/>
        <dbReference type="ChEBI" id="CHEBI:456216"/>
    </reaction>
</comment>
<gene>
    <name evidence="8" type="primary">coaE</name>
    <name evidence="8" type="ORF">Mpt1_c11860</name>
</gene>
<dbReference type="PANTHER" id="PTHR12595:SF0">
    <property type="entry name" value="ADENYLATE KINASE ISOENZYME 6"/>
    <property type="match status" value="1"/>
</dbReference>
<accession>A0A0A7LDH7</accession>
<keyword evidence="9" id="KW-1185">Reference proteome</keyword>
<feature type="binding site" evidence="7">
    <location>
        <position position="22"/>
    </location>
    <ligand>
        <name>ATP</name>
        <dbReference type="ChEBI" id="CHEBI:30616"/>
    </ligand>
</feature>
<dbReference type="SUPFAM" id="SSF52540">
    <property type="entry name" value="P-loop containing nucleoside triphosphate hydrolases"/>
    <property type="match status" value="1"/>
</dbReference>
<evidence type="ECO:0000256" key="5">
    <source>
        <dbReference type="ARBA" id="ARBA00022777"/>
    </source>
</evidence>
<dbReference type="HOGENOM" id="CLU_079096_0_1_2"/>
<evidence type="ECO:0000256" key="2">
    <source>
        <dbReference type="ARBA" id="ARBA00022552"/>
    </source>
</evidence>
<keyword evidence="1 7" id="KW-0690">Ribosome biogenesis</keyword>
<evidence type="ECO:0000313" key="9">
    <source>
        <dbReference type="Proteomes" id="UP000030787"/>
    </source>
</evidence>
<comment type="function">
    <text evidence="7">Broad-specificity nucleoside monophosphate (NMP) kinase that catalyzes the reversible transfer of the terminal phosphate group between nucleoside triphosphates and monophosphates. Has also ATPase activity. Involved in the late maturation steps of the 30S ribosomal particles, specifically 16S rRNA maturation. While NMP activity is not required for ribosome maturation, ATPase activity is. Associates transiently with small ribosomal subunit protein uS11. ATP hydrolysis breaks the interaction with uS11. May temporarily remove uS11 from the ribosome to enable a conformational change of the ribosomal RNA that is needed for the final maturation step of the small ribosomal subunit.</text>
</comment>
<comment type="similarity">
    <text evidence="7">Belongs to the adenylate kinase family. AK6 subfamily.</text>
</comment>
<dbReference type="InterPro" id="IPR020618">
    <property type="entry name" value="Adenyl_kinase_AK6"/>
</dbReference>
<dbReference type="NCBIfam" id="NF003012">
    <property type="entry name" value="PRK03839.1"/>
    <property type="match status" value="1"/>
</dbReference>
<feature type="binding site" evidence="7">
    <location>
        <position position="26"/>
    </location>
    <ligand>
        <name>ATP</name>
        <dbReference type="ChEBI" id="CHEBI:30616"/>
    </ligand>
</feature>
<name>A0A0A7LDH7_9ARCH</name>
<evidence type="ECO:0000313" key="8">
    <source>
        <dbReference type="EMBL" id="AIZ57048.1"/>
    </source>
</evidence>
<keyword evidence="4 7" id="KW-0547">Nucleotide-binding</keyword>
<dbReference type="HAMAP" id="MF_00039">
    <property type="entry name" value="Adenylate_kinase_AK6"/>
    <property type="match status" value="1"/>
</dbReference>
<dbReference type="GO" id="GO:0004017">
    <property type="term" value="F:AMP kinase activity"/>
    <property type="evidence" value="ECO:0007669"/>
    <property type="project" value="UniProtKB-UniRule"/>
</dbReference>
<comment type="caution">
    <text evidence="7">Lacks conserved residue(s) required for the propagation of feature annotation.</text>
</comment>
<comment type="subunit">
    <text evidence="7">Interacts with uS11. Not a structural component of 40S pre-ribosomes, but transiently interacts with them by binding to uS11.</text>
</comment>
<proteinExistence type="inferred from homology"/>
<dbReference type="GeneID" id="24818849"/>
<evidence type="ECO:0000256" key="1">
    <source>
        <dbReference type="ARBA" id="ARBA00022517"/>
    </source>
</evidence>
<feature type="region of interest" description="LID" evidence="7">
    <location>
        <begin position="113"/>
        <end position="123"/>
    </location>
</feature>
<dbReference type="AlphaFoldDB" id="A0A0A7LDH7"/>
<keyword evidence="3 7" id="KW-0808">Transferase</keyword>
<feature type="binding site" evidence="7">
    <location>
        <position position="25"/>
    </location>
    <ligand>
        <name>ATP</name>
        <dbReference type="ChEBI" id="CHEBI:30616"/>
    </ligand>
</feature>